<dbReference type="Gene3D" id="1.10.357.40">
    <property type="entry name" value="YbiA-like"/>
    <property type="match status" value="1"/>
</dbReference>
<evidence type="ECO:0000313" key="4">
    <source>
        <dbReference type="EMBL" id="USD23124.1"/>
    </source>
</evidence>
<dbReference type="RefSeq" id="WP_252085475.1">
    <property type="nucleotide sequence ID" value="NZ_CP092418.1"/>
</dbReference>
<comment type="catalytic activity">
    <reaction evidence="1">
        <text>5-amino-6-(5-phospho-D-ribosylamino)uracil + H2O = 5,6-diaminouracil + D-ribose 5-phosphate</text>
        <dbReference type="Rhea" id="RHEA:55020"/>
        <dbReference type="ChEBI" id="CHEBI:15377"/>
        <dbReference type="ChEBI" id="CHEBI:46252"/>
        <dbReference type="ChEBI" id="CHEBI:58453"/>
        <dbReference type="ChEBI" id="CHEBI:78346"/>
    </reaction>
</comment>
<feature type="domain" description="NADAR" evidence="3">
    <location>
        <begin position="23"/>
        <end position="180"/>
    </location>
</feature>
<dbReference type="SUPFAM" id="SSF143990">
    <property type="entry name" value="YbiA-like"/>
    <property type="match status" value="1"/>
</dbReference>
<organism evidence="4 5">
    <name type="scientific">Microbulbifer variabilis</name>
    <dbReference type="NCBI Taxonomy" id="266805"/>
    <lineage>
        <taxon>Bacteria</taxon>
        <taxon>Pseudomonadati</taxon>
        <taxon>Pseudomonadota</taxon>
        <taxon>Gammaproteobacteria</taxon>
        <taxon>Cellvibrionales</taxon>
        <taxon>Microbulbiferaceae</taxon>
        <taxon>Microbulbifer</taxon>
    </lineage>
</organism>
<reference evidence="4" key="1">
    <citation type="submission" date="2022-02" db="EMBL/GenBank/DDBJ databases">
        <title>Coral-associated bacteria.</title>
        <authorList>
            <person name="Tang K."/>
            <person name="Wang X."/>
        </authorList>
    </citation>
    <scope>NUCLEOTIDE SEQUENCE</scope>
    <source>
        <strain evidence="4">SCSIO 43006</strain>
    </source>
</reference>
<dbReference type="EMBL" id="CP092418">
    <property type="protein sequence ID" value="USD23124.1"/>
    <property type="molecule type" value="Genomic_DNA"/>
</dbReference>
<comment type="catalytic activity">
    <reaction evidence="2">
        <text>2,5-diamino-6-hydroxy-4-(5-phosphoribosylamino)-pyrimidine + H2O = 2,5,6-triamino-4-hydroxypyrimidine + D-ribose 5-phosphate</text>
        <dbReference type="Rhea" id="RHEA:23436"/>
        <dbReference type="ChEBI" id="CHEBI:15377"/>
        <dbReference type="ChEBI" id="CHEBI:58614"/>
        <dbReference type="ChEBI" id="CHEBI:78346"/>
        <dbReference type="ChEBI" id="CHEBI:137796"/>
    </reaction>
</comment>
<gene>
    <name evidence="4" type="ORF">MJO52_08305</name>
</gene>
<sequence length="185" mass="21518">MNIRSRDQLIDFVDNGNTVNYVFFWGHQEIDNQISKSCLSQWYDTKFEEDGYHFITAEHYMMYHKAKLFKDHKACEKILTSDHPGKAKELGRQVVGFNHDIWIKKRFEIVVNGNLAKFSQNNDLKRFLLNTKDRVLVEASPVDKIWGVGQAQDSSTIQDPRTWAGLNLMGFALMEVRDQLSFNPS</sequence>
<dbReference type="InterPro" id="IPR012816">
    <property type="entry name" value="NADAR"/>
</dbReference>
<accession>A0ABY4VMP7</accession>
<dbReference type="CDD" id="cd15457">
    <property type="entry name" value="NADAR"/>
    <property type="match status" value="1"/>
</dbReference>
<name>A0ABY4VMP7_9GAMM</name>
<evidence type="ECO:0000313" key="5">
    <source>
        <dbReference type="Proteomes" id="UP001055658"/>
    </source>
</evidence>
<dbReference type="Pfam" id="PF08719">
    <property type="entry name" value="NADAR"/>
    <property type="match status" value="1"/>
</dbReference>
<dbReference type="InterPro" id="IPR037238">
    <property type="entry name" value="YbiA-like_sf"/>
</dbReference>
<protein>
    <submittedName>
        <fullName evidence="4">NADAR family protein</fullName>
    </submittedName>
</protein>
<dbReference type="Proteomes" id="UP001055658">
    <property type="component" value="Chromosome"/>
</dbReference>
<evidence type="ECO:0000256" key="2">
    <source>
        <dbReference type="ARBA" id="ARBA00000751"/>
    </source>
</evidence>
<keyword evidence="5" id="KW-1185">Reference proteome</keyword>
<evidence type="ECO:0000256" key="1">
    <source>
        <dbReference type="ARBA" id="ARBA00000022"/>
    </source>
</evidence>
<dbReference type="NCBIfam" id="TIGR02464">
    <property type="entry name" value="ribofla_fusion"/>
    <property type="match status" value="1"/>
</dbReference>
<evidence type="ECO:0000259" key="3">
    <source>
        <dbReference type="Pfam" id="PF08719"/>
    </source>
</evidence>
<proteinExistence type="predicted"/>